<feature type="region of interest" description="Disordered" evidence="1">
    <location>
        <begin position="204"/>
        <end position="229"/>
    </location>
</feature>
<evidence type="ECO:0000256" key="1">
    <source>
        <dbReference type="SAM" id="MobiDB-lite"/>
    </source>
</evidence>
<accession>A0AA35XYL0</accession>
<feature type="compositionally biased region" description="Pro residues" evidence="1">
    <location>
        <begin position="140"/>
        <end position="155"/>
    </location>
</feature>
<feature type="compositionally biased region" description="Basic and acidic residues" evidence="1">
    <location>
        <begin position="209"/>
        <end position="219"/>
    </location>
</feature>
<sequence>MRWLAAVAGWLGWYAGRCVCEKVLPPVERRYGSLYEGRLPKELPPPSRLANASCMPENSSAATSTEFSANPRIFFIRPSSLKLVAGVIGEALANYNSPISAPDFSTRVTCHDQPVRRQRPTHQRAHRCRVDASPHISRPSSPPSLRPGPAPFRPPPLRRRNHEDQTVHHHPSGESQLRRPVRRPALRGRRELGLVCGRLVQRRRRHRGARLDQRTRTESRGPASLQGSTFPNCPDTGFQFHHQPFNYFADFGTQTKSGLKNRKKHLRDEIEFIKLAQTSKKECKLKSVSFVKPIGEGNEHPGHSSEPVGSDHGPHDDSGKTLPADSTRRAGYAGQ</sequence>
<dbReference type="EMBL" id="OX458332">
    <property type="protein sequence ID" value="CAI8717706.1"/>
    <property type="molecule type" value="Genomic_DNA"/>
</dbReference>
<feature type="region of interest" description="Disordered" evidence="1">
    <location>
        <begin position="113"/>
        <end position="186"/>
    </location>
</feature>
<name>A0AA35XYL0_METCP</name>
<feature type="compositionally biased region" description="Basic residues" evidence="1">
    <location>
        <begin position="116"/>
        <end position="127"/>
    </location>
</feature>
<feature type="region of interest" description="Disordered" evidence="1">
    <location>
        <begin position="293"/>
        <end position="335"/>
    </location>
</feature>
<evidence type="ECO:0000313" key="3">
    <source>
        <dbReference type="Proteomes" id="UP001158598"/>
    </source>
</evidence>
<proteinExistence type="predicted"/>
<dbReference type="AlphaFoldDB" id="A0AA35XYL0"/>
<evidence type="ECO:0000313" key="2">
    <source>
        <dbReference type="EMBL" id="CAI8717706.1"/>
    </source>
</evidence>
<dbReference type="Proteomes" id="UP001158598">
    <property type="component" value="Chromosome"/>
</dbReference>
<organism evidence="2 3">
    <name type="scientific">Methylococcus capsulatus</name>
    <dbReference type="NCBI Taxonomy" id="414"/>
    <lineage>
        <taxon>Bacteria</taxon>
        <taxon>Pseudomonadati</taxon>
        <taxon>Pseudomonadota</taxon>
        <taxon>Gammaproteobacteria</taxon>
        <taxon>Methylococcales</taxon>
        <taxon>Methylococcaceae</taxon>
        <taxon>Methylococcus</taxon>
    </lineage>
</organism>
<reference evidence="2" key="1">
    <citation type="submission" date="2023-03" db="EMBL/GenBank/DDBJ databases">
        <authorList>
            <person name="Pearce D."/>
        </authorList>
    </citation>
    <scope>NUCLEOTIDE SEQUENCE</scope>
    <source>
        <strain evidence="2">Mc</strain>
    </source>
</reference>
<gene>
    <name evidence="2" type="ORF">MCNOR_0031</name>
</gene>
<protein>
    <submittedName>
        <fullName evidence="2">Uncharacterized protein</fullName>
    </submittedName>
</protein>